<dbReference type="SUPFAM" id="SSF56672">
    <property type="entry name" value="DNA/RNA polymerases"/>
    <property type="match status" value="1"/>
</dbReference>
<dbReference type="PANTHER" id="PTHR33116:SF66">
    <property type="entry name" value="REVERSE TRANSCRIPTASE ZINC-BINDING DOMAIN-CONTAINING PROTEIN"/>
    <property type="match status" value="1"/>
</dbReference>
<dbReference type="CDD" id="cd01650">
    <property type="entry name" value="RT_nLTR_like"/>
    <property type="match status" value="1"/>
</dbReference>
<gene>
    <name evidence="2" type="ORF">TSUD_59630</name>
</gene>
<dbReference type="InterPro" id="IPR000477">
    <property type="entry name" value="RT_dom"/>
</dbReference>
<dbReference type="Proteomes" id="UP000242715">
    <property type="component" value="Unassembled WGS sequence"/>
</dbReference>
<organism evidence="2 3">
    <name type="scientific">Trifolium subterraneum</name>
    <name type="common">Subterranean clover</name>
    <dbReference type="NCBI Taxonomy" id="3900"/>
    <lineage>
        <taxon>Eukaryota</taxon>
        <taxon>Viridiplantae</taxon>
        <taxon>Streptophyta</taxon>
        <taxon>Embryophyta</taxon>
        <taxon>Tracheophyta</taxon>
        <taxon>Spermatophyta</taxon>
        <taxon>Magnoliopsida</taxon>
        <taxon>eudicotyledons</taxon>
        <taxon>Gunneridae</taxon>
        <taxon>Pentapetalae</taxon>
        <taxon>rosids</taxon>
        <taxon>fabids</taxon>
        <taxon>Fabales</taxon>
        <taxon>Fabaceae</taxon>
        <taxon>Papilionoideae</taxon>
        <taxon>50 kb inversion clade</taxon>
        <taxon>NPAAA clade</taxon>
        <taxon>Hologalegina</taxon>
        <taxon>IRL clade</taxon>
        <taxon>Trifolieae</taxon>
        <taxon>Trifolium</taxon>
    </lineage>
</organism>
<evidence type="ECO:0000259" key="1">
    <source>
        <dbReference type="PROSITE" id="PS50878"/>
    </source>
</evidence>
<reference evidence="3" key="1">
    <citation type="journal article" date="2017" name="Front. Plant Sci.">
        <title>Climate Clever Clovers: New Paradigm to Reduce the Environmental Footprint of Ruminants by Breeding Low Methanogenic Forages Utilizing Haplotype Variation.</title>
        <authorList>
            <person name="Kaur P."/>
            <person name="Appels R."/>
            <person name="Bayer P.E."/>
            <person name="Keeble-Gagnere G."/>
            <person name="Wang J."/>
            <person name="Hirakawa H."/>
            <person name="Shirasawa K."/>
            <person name="Vercoe P."/>
            <person name="Stefanova K."/>
            <person name="Durmic Z."/>
            <person name="Nichols P."/>
            <person name="Revell C."/>
            <person name="Isobe S.N."/>
            <person name="Edwards D."/>
            <person name="Erskine W."/>
        </authorList>
    </citation>
    <scope>NUCLEOTIDE SEQUENCE [LARGE SCALE GENOMIC DNA]</scope>
    <source>
        <strain evidence="3">cv. Daliak</strain>
    </source>
</reference>
<evidence type="ECO:0000313" key="3">
    <source>
        <dbReference type="Proteomes" id="UP000242715"/>
    </source>
</evidence>
<dbReference type="EMBL" id="DF973383">
    <property type="protein sequence ID" value="GAU28950.1"/>
    <property type="molecule type" value="Genomic_DNA"/>
</dbReference>
<dbReference type="InterPro" id="IPR043502">
    <property type="entry name" value="DNA/RNA_pol_sf"/>
</dbReference>
<dbReference type="OrthoDB" id="1434617at2759"/>
<proteinExistence type="predicted"/>
<keyword evidence="3" id="KW-1185">Reference proteome</keyword>
<dbReference type="PROSITE" id="PS50878">
    <property type="entry name" value="RT_POL"/>
    <property type="match status" value="1"/>
</dbReference>
<accession>A0A2Z6MYZ6</accession>
<dbReference type="AlphaFoldDB" id="A0A2Z6MYZ6"/>
<dbReference type="Pfam" id="PF00078">
    <property type="entry name" value="RVT_1"/>
    <property type="match status" value="1"/>
</dbReference>
<sequence>MMQLDLQKAYDTIDWNAMECVLNEVGFPKQFTKWIMIAVTSVSYRFNINGNHTTIMKANRGLRQGDPISPLLFVIMMEYLNKCFQKLQKNHNFNFHAKCEKLSLTNLCFADDILLFSRGDAVSVSLMLETFEKFSKSTGLKVNTSKCCIFFGGVDQCTQDDIKRITRFEEGKLPFRYLGIPMTSKKLAIHHYMGLIDKIVGRITHWSSKLLSYAGRIQLLQSVIFAMTNYWLQCLPFPRAVLHKINSICRTFFWTGSVEKSRKAPIAWTFVCQPKRHGGLNLIDIEVWNRITLLKLLWNLCGKSDSLWHRDSIQHNQIWSDMLNASKFNMKKMYMAVQDGSPVMWRTLFYGNMARPRALVHLWIADETQQHLMFNCRETKGIWKKVLEWIQIDHNPLGWRQELEWIIRKQRAKGVALRYSS</sequence>
<evidence type="ECO:0000313" key="2">
    <source>
        <dbReference type="EMBL" id="GAU28950.1"/>
    </source>
</evidence>
<protein>
    <recommendedName>
        <fullName evidence="1">Reverse transcriptase domain-containing protein</fullName>
    </recommendedName>
</protein>
<dbReference type="PANTHER" id="PTHR33116">
    <property type="entry name" value="REVERSE TRANSCRIPTASE ZINC-BINDING DOMAIN-CONTAINING PROTEIN-RELATED-RELATED"/>
    <property type="match status" value="1"/>
</dbReference>
<feature type="domain" description="Reverse transcriptase" evidence="1">
    <location>
        <begin position="1"/>
        <end position="182"/>
    </location>
</feature>
<name>A0A2Z6MYZ6_TRISU</name>